<evidence type="ECO:0000259" key="1">
    <source>
        <dbReference type="Pfam" id="PF00144"/>
    </source>
</evidence>
<dbReference type="PANTHER" id="PTHR46825">
    <property type="entry name" value="D-ALANYL-D-ALANINE-CARBOXYPEPTIDASE/ENDOPEPTIDASE AMPH"/>
    <property type="match status" value="1"/>
</dbReference>
<protein>
    <submittedName>
        <fullName evidence="2">Beta-lactamase family protein</fullName>
    </submittedName>
</protein>
<dbReference type="Pfam" id="PF00144">
    <property type="entry name" value="Beta-lactamase"/>
    <property type="match status" value="1"/>
</dbReference>
<dbReference type="EMBL" id="JABAHY010000010">
    <property type="protein sequence ID" value="NLS10466.1"/>
    <property type="molecule type" value="Genomic_DNA"/>
</dbReference>
<sequence length="475" mass="51245">MPDTQSFDTGRWDAFLAEVARRHHVPGIVAGVLSIDPETGAEKRFVTSTGVTNKRTGVPSDKDTVCQIGSITKVVTATMIMQLREEGKLDLDTQVTEILPEFVLASPHAEEITVWNLLTHTSGIDGDLFTDTGRGDDCVAKYIETLAEAESLFTPKTGWSYCNSGFVVAGRIIEVLDGGTWDASLKARITEPLGLDTFFTLPEEILAHRHQYGHVRQPGQKDWNPAPVAAITRSMGAAGIITSSVDDLLDFGAAFLRDGETGSGQKLLSSESISLMTEPQWDLDPAVGTAMAPHWAIGWMIDDWNGHKVQWHGGTTIGNKAWFQVLPQDGLALVVFCNGGVAPHAAHEIYGAFAEEFAGTVPSAEPAPTGGDSDAVVQDQWLGTYSDAGTSLTVTQTEDGTFQAEISQASLERRLGKKPTEATPLALLPAGAENRFVARPERLEPWSTVSFTEVDGKPVAYVGIRCLPKREEADQ</sequence>
<dbReference type="PANTHER" id="PTHR46825:SF9">
    <property type="entry name" value="BETA-LACTAMASE-RELATED DOMAIN-CONTAINING PROTEIN"/>
    <property type="match status" value="1"/>
</dbReference>
<dbReference type="SUPFAM" id="SSF56601">
    <property type="entry name" value="beta-lactamase/transpeptidase-like"/>
    <property type="match status" value="1"/>
</dbReference>
<keyword evidence="3" id="KW-1185">Reference proteome</keyword>
<dbReference type="InterPro" id="IPR012338">
    <property type="entry name" value="Beta-lactam/transpept-like"/>
</dbReference>
<dbReference type="InterPro" id="IPR001466">
    <property type="entry name" value="Beta-lactam-related"/>
</dbReference>
<comment type="caution">
    <text evidence="2">The sequence shown here is derived from an EMBL/GenBank/DDBJ whole genome shotgun (WGS) entry which is preliminary data.</text>
</comment>
<organism evidence="2 3">
    <name type="scientific">Nesterenkonia sedimenti</name>
    <dbReference type="NCBI Taxonomy" id="1463632"/>
    <lineage>
        <taxon>Bacteria</taxon>
        <taxon>Bacillati</taxon>
        <taxon>Actinomycetota</taxon>
        <taxon>Actinomycetes</taxon>
        <taxon>Micrococcales</taxon>
        <taxon>Micrococcaceae</taxon>
        <taxon>Nesterenkonia</taxon>
    </lineage>
</organism>
<proteinExistence type="predicted"/>
<accession>A0A7X8YEL6</accession>
<dbReference type="Gene3D" id="3.40.710.10">
    <property type="entry name" value="DD-peptidase/beta-lactamase superfamily"/>
    <property type="match status" value="1"/>
</dbReference>
<feature type="domain" description="Beta-lactamase-related" evidence="1">
    <location>
        <begin position="14"/>
        <end position="342"/>
    </location>
</feature>
<dbReference type="InterPro" id="IPR050491">
    <property type="entry name" value="AmpC-like"/>
</dbReference>
<dbReference type="RefSeq" id="WP_168887949.1">
    <property type="nucleotide sequence ID" value="NZ_JABAHY010000010.1"/>
</dbReference>
<dbReference type="AlphaFoldDB" id="A0A7X8YEL6"/>
<reference evidence="2 3" key="1">
    <citation type="submission" date="2020-04" db="EMBL/GenBank/DDBJ databases">
        <title>Nesterenkonia sp. nov., isolated from marine sediment.</title>
        <authorList>
            <person name="Zhang G."/>
        </authorList>
    </citation>
    <scope>NUCLEOTIDE SEQUENCE [LARGE SCALE GENOMIC DNA]</scope>
    <source>
        <strain evidence="2 3">MY13</strain>
    </source>
</reference>
<dbReference type="Proteomes" id="UP000523139">
    <property type="component" value="Unassembled WGS sequence"/>
</dbReference>
<gene>
    <name evidence="2" type="ORF">HGQ17_10785</name>
</gene>
<evidence type="ECO:0000313" key="2">
    <source>
        <dbReference type="EMBL" id="NLS10466.1"/>
    </source>
</evidence>
<evidence type="ECO:0000313" key="3">
    <source>
        <dbReference type="Proteomes" id="UP000523139"/>
    </source>
</evidence>
<name>A0A7X8YEL6_9MICC</name>